<gene>
    <name evidence="2" type="ORF">DCAF_LOCUS12658</name>
</gene>
<evidence type="ECO:0000256" key="1">
    <source>
        <dbReference type="SAM" id="Phobius"/>
    </source>
</evidence>
<feature type="transmembrane region" description="Helical" evidence="1">
    <location>
        <begin position="46"/>
        <end position="70"/>
    </location>
</feature>
<name>A0AAV1RLN0_9ROSI</name>
<keyword evidence="1" id="KW-0472">Membrane</keyword>
<reference evidence="2 3" key="1">
    <citation type="submission" date="2024-01" db="EMBL/GenBank/DDBJ databases">
        <authorList>
            <person name="Waweru B."/>
        </authorList>
    </citation>
    <scope>NUCLEOTIDE SEQUENCE [LARGE SCALE GENOMIC DNA]</scope>
</reference>
<sequence length="109" mass="12223">MHNFEFDEIYVGIIGLRSSTIQLGLAIDLLSRVPLLCVSKLMRLRYVLAGDLACVLTILGLLDIVLTSLLGKDENMHLCKIVARDSGRQSLQKDRWTMDCKKVISDLCD</sequence>
<dbReference type="EMBL" id="CAWUPB010001108">
    <property type="protein sequence ID" value="CAK7337620.1"/>
    <property type="molecule type" value="Genomic_DNA"/>
</dbReference>
<keyword evidence="3" id="KW-1185">Reference proteome</keyword>
<keyword evidence="1" id="KW-1133">Transmembrane helix</keyword>
<accession>A0AAV1RLN0</accession>
<comment type="caution">
    <text evidence="2">The sequence shown here is derived from an EMBL/GenBank/DDBJ whole genome shotgun (WGS) entry which is preliminary data.</text>
</comment>
<evidence type="ECO:0000313" key="2">
    <source>
        <dbReference type="EMBL" id="CAK7337620.1"/>
    </source>
</evidence>
<dbReference type="Proteomes" id="UP001314170">
    <property type="component" value="Unassembled WGS sequence"/>
</dbReference>
<protein>
    <submittedName>
        <fullName evidence="2">Uncharacterized protein</fullName>
    </submittedName>
</protein>
<proteinExistence type="predicted"/>
<evidence type="ECO:0000313" key="3">
    <source>
        <dbReference type="Proteomes" id="UP001314170"/>
    </source>
</evidence>
<dbReference type="AlphaFoldDB" id="A0AAV1RLN0"/>
<keyword evidence="1" id="KW-0812">Transmembrane</keyword>
<organism evidence="2 3">
    <name type="scientific">Dovyalis caffra</name>
    <dbReference type="NCBI Taxonomy" id="77055"/>
    <lineage>
        <taxon>Eukaryota</taxon>
        <taxon>Viridiplantae</taxon>
        <taxon>Streptophyta</taxon>
        <taxon>Embryophyta</taxon>
        <taxon>Tracheophyta</taxon>
        <taxon>Spermatophyta</taxon>
        <taxon>Magnoliopsida</taxon>
        <taxon>eudicotyledons</taxon>
        <taxon>Gunneridae</taxon>
        <taxon>Pentapetalae</taxon>
        <taxon>rosids</taxon>
        <taxon>fabids</taxon>
        <taxon>Malpighiales</taxon>
        <taxon>Salicaceae</taxon>
        <taxon>Flacourtieae</taxon>
        <taxon>Dovyalis</taxon>
    </lineage>
</organism>